<dbReference type="Proteomes" id="UP000183192">
    <property type="component" value="Unassembled WGS sequence"/>
</dbReference>
<dbReference type="Gene3D" id="3.10.300.10">
    <property type="entry name" value="Methylpurine-DNA glycosylase (MPG)"/>
    <property type="match status" value="1"/>
</dbReference>
<dbReference type="EC" id="3.2.2.-" evidence="5"/>
<comment type="similarity">
    <text evidence="1 5">Belongs to the DNA glycosylase MPG family.</text>
</comment>
<reference evidence="6 7" key="1">
    <citation type="journal article" date="2016" name="Environ. Microbiol.">
        <title>Genomic resolution of a cold subsurface aquifer community provides metabolic insights for novel microbes adapted to high CO concentrations.</title>
        <authorList>
            <person name="Probst A.J."/>
            <person name="Castelle C.J."/>
            <person name="Singh A."/>
            <person name="Brown C.T."/>
            <person name="Anantharaman K."/>
            <person name="Sharon I."/>
            <person name="Hug L.A."/>
            <person name="Burstein D."/>
            <person name="Emerson J.B."/>
            <person name="Thomas B.C."/>
            <person name="Banfield J.F."/>
        </authorList>
    </citation>
    <scope>NUCLEOTIDE SEQUENCE [LARGE SCALE GENOMIC DNA]</scope>
    <source>
        <strain evidence="6">CG1_02_37_44</strain>
    </source>
</reference>
<gene>
    <name evidence="6" type="ORF">AUJ27_01240</name>
</gene>
<evidence type="ECO:0000256" key="1">
    <source>
        <dbReference type="ARBA" id="ARBA00009232"/>
    </source>
</evidence>
<dbReference type="SUPFAM" id="SSF50486">
    <property type="entry name" value="FMT C-terminal domain-like"/>
    <property type="match status" value="1"/>
</dbReference>
<dbReference type="GO" id="GO:0003677">
    <property type="term" value="F:DNA binding"/>
    <property type="evidence" value="ECO:0007669"/>
    <property type="project" value="InterPro"/>
</dbReference>
<protein>
    <recommendedName>
        <fullName evidence="5">Putative 3-methyladenine DNA glycosylase</fullName>
        <ecNumber evidence="5">3.2.2.-</ecNumber>
    </recommendedName>
</protein>
<dbReference type="PANTHER" id="PTHR10429:SF0">
    <property type="entry name" value="DNA-3-METHYLADENINE GLYCOSYLASE"/>
    <property type="match status" value="1"/>
</dbReference>
<evidence type="ECO:0000256" key="2">
    <source>
        <dbReference type="ARBA" id="ARBA00022763"/>
    </source>
</evidence>
<dbReference type="InterPro" id="IPR036995">
    <property type="entry name" value="MPG_sf"/>
</dbReference>
<name>A0A1J4T9T7_9BACT</name>
<dbReference type="CDD" id="cd00540">
    <property type="entry name" value="AAG"/>
    <property type="match status" value="1"/>
</dbReference>
<sequence>MLPQSFYNRPTLQIARDILGCFLIRKIGQKKFKFKIVEVEAYNGPNDLASHASRGRTKRNSVMFGEPGIIYVYFTYGMYYMLNIVTGKKEYPAAILIRALEPIYVIVEGAKRPIESRNSMAFGLKINVNGPARLTKALKIDKSFNSRPIYTKKYGLWIESSPTPSLKRSSRFAIVKTTRIGVDYAGKYKDKKWRFYIKGSKFISKK</sequence>
<dbReference type="GO" id="GO:0006284">
    <property type="term" value="P:base-excision repair"/>
    <property type="evidence" value="ECO:0007669"/>
    <property type="project" value="InterPro"/>
</dbReference>
<dbReference type="FunFam" id="3.10.300.10:FF:000001">
    <property type="entry name" value="Putative 3-methyladenine DNA glycosylase"/>
    <property type="match status" value="1"/>
</dbReference>
<evidence type="ECO:0000313" key="7">
    <source>
        <dbReference type="Proteomes" id="UP000183192"/>
    </source>
</evidence>
<keyword evidence="4 5" id="KW-0234">DNA repair</keyword>
<dbReference type="GO" id="GO:0003905">
    <property type="term" value="F:alkylbase DNA N-glycosylase activity"/>
    <property type="evidence" value="ECO:0007669"/>
    <property type="project" value="InterPro"/>
</dbReference>
<evidence type="ECO:0000256" key="4">
    <source>
        <dbReference type="ARBA" id="ARBA00023204"/>
    </source>
</evidence>
<dbReference type="InterPro" id="IPR011034">
    <property type="entry name" value="Formyl_transferase-like_C_sf"/>
</dbReference>
<dbReference type="HAMAP" id="MF_00527">
    <property type="entry name" value="3MGH"/>
    <property type="match status" value="1"/>
</dbReference>
<organism evidence="6 7">
    <name type="scientific">Candidatus Falkowbacteria bacterium CG1_02_37_44</name>
    <dbReference type="NCBI Taxonomy" id="1805146"/>
    <lineage>
        <taxon>Bacteria</taxon>
        <taxon>Candidatus Falkowiibacteriota</taxon>
    </lineage>
</organism>
<dbReference type="NCBIfam" id="TIGR00567">
    <property type="entry name" value="3mg"/>
    <property type="match status" value="1"/>
</dbReference>
<dbReference type="EMBL" id="MNUU01000022">
    <property type="protein sequence ID" value="OIO08121.1"/>
    <property type="molecule type" value="Genomic_DNA"/>
</dbReference>
<proteinExistence type="inferred from homology"/>
<evidence type="ECO:0000256" key="3">
    <source>
        <dbReference type="ARBA" id="ARBA00022801"/>
    </source>
</evidence>
<comment type="caution">
    <text evidence="6">The sequence shown here is derived from an EMBL/GenBank/DDBJ whole genome shotgun (WGS) entry which is preliminary data.</text>
</comment>
<dbReference type="AlphaFoldDB" id="A0A1J4T9T7"/>
<keyword evidence="3 5" id="KW-0378">Hydrolase</keyword>
<keyword evidence="2 5" id="KW-0227">DNA damage</keyword>
<dbReference type="Pfam" id="PF02245">
    <property type="entry name" value="Pur_DNA_glyco"/>
    <property type="match status" value="1"/>
</dbReference>
<dbReference type="PANTHER" id="PTHR10429">
    <property type="entry name" value="DNA-3-METHYLADENINE GLYCOSYLASE"/>
    <property type="match status" value="1"/>
</dbReference>
<evidence type="ECO:0000256" key="5">
    <source>
        <dbReference type="HAMAP-Rule" id="MF_00527"/>
    </source>
</evidence>
<dbReference type="InterPro" id="IPR003180">
    <property type="entry name" value="MPG"/>
</dbReference>
<evidence type="ECO:0000313" key="6">
    <source>
        <dbReference type="EMBL" id="OIO08121.1"/>
    </source>
</evidence>
<accession>A0A1J4T9T7</accession>
<dbReference type="STRING" id="1805146.AUJ27_01240"/>